<dbReference type="PANTHER" id="PTHR36681">
    <property type="entry name" value="NUCLEAR GTPASE, GERMINAL CENTER-ASSOCIATED, TANDEM DUPLICATE 3"/>
    <property type="match status" value="1"/>
</dbReference>
<comment type="caution">
    <text evidence="2">The sequence shown here is derived from an EMBL/GenBank/DDBJ whole genome shotgun (WGS) entry which is preliminary data.</text>
</comment>
<name>A0AAE0WJM3_9PEZI</name>
<protein>
    <recommendedName>
        <fullName evidence="1">DUF7605 domain-containing protein</fullName>
    </recommendedName>
</protein>
<dbReference type="Proteomes" id="UP001274830">
    <property type="component" value="Unassembled WGS sequence"/>
</dbReference>
<gene>
    <name evidence="2" type="ORF">LTR78_007280</name>
</gene>
<feature type="domain" description="DUF7605" evidence="1">
    <location>
        <begin position="62"/>
        <end position="239"/>
    </location>
</feature>
<dbReference type="EMBL" id="JAUTXT010000029">
    <property type="protein sequence ID" value="KAK3672927.1"/>
    <property type="molecule type" value="Genomic_DNA"/>
</dbReference>
<keyword evidence="3" id="KW-1185">Reference proteome</keyword>
<evidence type="ECO:0000259" key="1">
    <source>
        <dbReference type="Pfam" id="PF24564"/>
    </source>
</evidence>
<dbReference type="InterPro" id="IPR056024">
    <property type="entry name" value="DUF7605"/>
</dbReference>
<organism evidence="2 3">
    <name type="scientific">Recurvomyces mirabilis</name>
    <dbReference type="NCBI Taxonomy" id="574656"/>
    <lineage>
        <taxon>Eukaryota</taxon>
        <taxon>Fungi</taxon>
        <taxon>Dikarya</taxon>
        <taxon>Ascomycota</taxon>
        <taxon>Pezizomycotina</taxon>
        <taxon>Dothideomycetes</taxon>
        <taxon>Dothideomycetidae</taxon>
        <taxon>Mycosphaerellales</taxon>
        <taxon>Teratosphaeriaceae</taxon>
        <taxon>Recurvomyces</taxon>
    </lineage>
</organism>
<dbReference type="Pfam" id="PF24564">
    <property type="entry name" value="DUF7605"/>
    <property type="match status" value="1"/>
</dbReference>
<proteinExistence type="predicted"/>
<evidence type="ECO:0000313" key="3">
    <source>
        <dbReference type="Proteomes" id="UP001274830"/>
    </source>
</evidence>
<dbReference type="AlphaFoldDB" id="A0AAE0WJM3"/>
<accession>A0AAE0WJM3</accession>
<reference evidence="2" key="1">
    <citation type="submission" date="2023-07" db="EMBL/GenBank/DDBJ databases">
        <title>Black Yeasts Isolated from many extreme environments.</title>
        <authorList>
            <person name="Coleine C."/>
            <person name="Stajich J.E."/>
            <person name="Selbmann L."/>
        </authorList>
    </citation>
    <scope>NUCLEOTIDE SEQUENCE</scope>
    <source>
        <strain evidence="2">CCFEE 5485</strain>
    </source>
</reference>
<dbReference type="PANTHER" id="PTHR36681:SF3">
    <property type="entry name" value="NUCLEAR GTPASE, GERMINAL CENTER-ASSOCIATED, TANDEM DUPLICATE 3"/>
    <property type="match status" value="1"/>
</dbReference>
<evidence type="ECO:0000313" key="2">
    <source>
        <dbReference type="EMBL" id="KAK3672927.1"/>
    </source>
</evidence>
<sequence>MLVFLKNLQLWVKTTTIDRRRTLILLAKMPLDKLDGRLDARVTAFDNGIDSFLTGPLRQRWTSTRQTALDILTKKRQKHSSTLRAFIRRNGNHSTQLCPKESWNEQFIKGITNFISEHWEEFESSKAAITEQLNDALARDMRAILPAMSRDHPSSMAALPVDRLEELVEAQISALNNIFRSDMYPYSQGLRNIKMDATHDSDANYFSRSITPVYRNCKLDSGAGVTKRSMDKIETHLSKKLKDSPFITVEHRLAKALRKNDEKHVRATIKDKTTAIFESLYGSFDRLIDKTVEDPREKRARQDLMKVLPALEKSYKEAVKTLEQVKAKYEIKAENM</sequence>